<protein>
    <submittedName>
        <fullName evidence="2">Uncharacterized protein (TIGR02246 family)</fullName>
    </submittedName>
</protein>
<sequence>MDRERLTDWIAAYERAWRTAGTETLATIFTEDASYQQGPYLEPVRGLAAIARMWEAQREGPDEVFGMTSQVVAIDGETAVVRLEVRYGLPVTEQFRDLWILRFADDGRCRVFEEWPFWPPGQHSALPGQG</sequence>
<organism evidence="2 3">
    <name type="scientific">Micromonospora pisi</name>
    <dbReference type="NCBI Taxonomy" id="589240"/>
    <lineage>
        <taxon>Bacteria</taxon>
        <taxon>Bacillati</taxon>
        <taxon>Actinomycetota</taxon>
        <taxon>Actinomycetes</taxon>
        <taxon>Micromonosporales</taxon>
        <taxon>Micromonosporaceae</taxon>
        <taxon>Micromonospora</taxon>
    </lineage>
</organism>
<reference evidence="2 3" key="1">
    <citation type="submission" date="2018-10" db="EMBL/GenBank/DDBJ databases">
        <title>Sequencing the genomes of 1000 actinobacteria strains.</title>
        <authorList>
            <person name="Klenk H.-P."/>
        </authorList>
    </citation>
    <scope>NUCLEOTIDE SEQUENCE [LARGE SCALE GENOMIC DNA]</scope>
    <source>
        <strain evidence="2 3">DSM 45175</strain>
    </source>
</reference>
<dbReference type="AlphaFoldDB" id="A0A495JT46"/>
<feature type="domain" description="SnoaL-like" evidence="1">
    <location>
        <begin position="12"/>
        <end position="109"/>
    </location>
</feature>
<accession>A0A495JT46</accession>
<evidence type="ECO:0000313" key="2">
    <source>
        <dbReference type="EMBL" id="RKR92143.1"/>
    </source>
</evidence>
<dbReference type="InterPro" id="IPR032710">
    <property type="entry name" value="NTF2-like_dom_sf"/>
</dbReference>
<keyword evidence="3" id="KW-1185">Reference proteome</keyword>
<gene>
    <name evidence="2" type="ORF">BDK92_6577</name>
</gene>
<dbReference type="Pfam" id="PF12680">
    <property type="entry name" value="SnoaL_2"/>
    <property type="match status" value="1"/>
</dbReference>
<dbReference type="SUPFAM" id="SSF54427">
    <property type="entry name" value="NTF2-like"/>
    <property type="match status" value="1"/>
</dbReference>
<comment type="caution">
    <text evidence="2">The sequence shown here is derived from an EMBL/GenBank/DDBJ whole genome shotgun (WGS) entry which is preliminary data.</text>
</comment>
<dbReference type="Gene3D" id="3.10.450.50">
    <property type="match status" value="1"/>
</dbReference>
<name>A0A495JT46_9ACTN</name>
<dbReference type="OrthoDB" id="8526151at2"/>
<dbReference type="Proteomes" id="UP000277671">
    <property type="component" value="Unassembled WGS sequence"/>
</dbReference>
<evidence type="ECO:0000259" key="1">
    <source>
        <dbReference type="Pfam" id="PF12680"/>
    </source>
</evidence>
<dbReference type="RefSeq" id="WP_121160188.1">
    <property type="nucleotide sequence ID" value="NZ_RBKT01000001.1"/>
</dbReference>
<evidence type="ECO:0000313" key="3">
    <source>
        <dbReference type="Proteomes" id="UP000277671"/>
    </source>
</evidence>
<proteinExistence type="predicted"/>
<dbReference type="EMBL" id="RBKT01000001">
    <property type="protein sequence ID" value="RKR92143.1"/>
    <property type="molecule type" value="Genomic_DNA"/>
</dbReference>
<dbReference type="InterPro" id="IPR037401">
    <property type="entry name" value="SnoaL-like"/>
</dbReference>